<name>A0ACD0P3W1_9BASI</name>
<sequence>MPVSISVSGTSNLYRSPERATLHLEVSKRGPEKEQVSSTVTGTSNQILSMVKDLAPPKKQEASPSSSSFSSAFTQGTGKEPITWWSLGSTRTYSYHEWNEKTQRSDIQVHSASTRIKVKFRDFEKMGEMVSLFSTLPDVEVAHVEWDLTDKTRESLQEETRQSAVREAMTKAKHYAGALGLSVLDCLEINDPEAASVGSGSVVGYGVAQPRMMRMAASAPAGGDGGLQGLEMSPEDIEITTIVHAKFIAS</sequence>
<proteinExistence type="predicted"/>
<dbReference type="EMBL" id="KZ819762">
    <property type="protein sequence ID" value="PWN52692.1"/>
    <property type="molecule type" value="Genomic_DNA"/>
</dbReference>
<keyword evidence="2" id="KW-1185">Reference proteome</keyword>
<organism evidence="1 2">
    <name type="scientific">Violaceomyces palustris</name>
    <dbReference type="NCBI Taxonomy" id="1673888"/>
    <lineage>
        <taxon>Eukaryota</taxon>
        <taxon>Fungi</taxon>
        <taxon>Dikarya</taxon>
        <taxon>Basidiomycota</taxon>
        <taxon>Ustilaginomycotina</taxon>
        <taxon>Ustilaginomycetes</taxon>
        <taxon>Violaceomycetales</taxon>
        <taxon>Violaceomycetaceae</taxon>
        <taxon>Violaceomyces</taxon>
    </lineage>
</organism>
<evidence type="ECO:0000313" key="2">
    <source>
        <dbReference type="Proteomes" id="UP000245626"/>
    </source>
</evidence>
<evidence type="ECO:0000313" key="1">
    <source>
        <dbReference type="EMBL" id="PWN52692.1"/>
    </source>
</evidence>
<protein>
    <submittedName>
        <fullName evidence="1">Uncharacterized protein</fullName>
    </submittedName>
</protein>
<gene>
    <name evidence="1" type="ORF">IE53DRAFT_384833</name>
</gene>
<dbReference type="Proteomes" id="UP000245626">
    <property type="component" value="Unassembled WGS sequence"/>
</dbReference>
<reference evidence="1 2" key="1">
    <citation type="journal article" date="2018" name="Mol. Biol. Evol.">
        <title>Broad Genomic Sampling Reveals a Smut Pathogenic Ancestry of the Fungal Clade Ustilaginomycotina.</title>
        <authorList>
            <person name="Kijpornyongpan T."/>
            <person name="Mondo S.J."/>
            <person name="Barry K."/>
            <person name="Sandor L."/>
            <person name="Lee J."/>
            <person name="Lipzen A."/>
            <person name="Pangilinan J."/>
            <person name="LaButti K."/>
            <person name="Hainaut M."/>
            <person name="Henrissat B."/>
            <person name="Grigoriev I.V."/>
            <person name="Spatafora J.W."/>
            <person name="Aime M.C."/>
        </authorList>
    </citation>
    <scope>NUCLEOTIDE SEQUENCE [LARGE SCALE GENOMIC DNA]</scope>
    <source>
        <strain evidence="1 2">SA 807</strain>
    </source>
</reference>
<accession>A0ACD0P3W1</accession>